<dbReference type="AlphaFoldDB" id="A0A699ZAG5"/>
<name>A0A699ZAG5_HAELA</name>
<organism evidence="1 2">
    <name type="scientific">Haematococcus lacustris</name>
    <name type="common">Green alga</name>
    <name type="synonym">Haematococcus pluvialis</name>
    <dbReference type="NCBI Taxonomy" id="44745"/>
    <lineage>
        <taxon>Eukaryota</taxon>
        <taxon>Viridiplantae</taxon>
        <taxon>Chlorophyta</taxon>
        <taxon>core chlorophytes</taxon>
        <taxon>Chlorophyceae</taxon>
        <taxon>CS clade</taxon>
        <taxon>Chlamydomonadales</taxon>
        <taxon>Haematococcaceae</taxon>
        <taxon>Haematococcus</taxon>
    </lineage>
</organism>
<dbReference type="Proteomes" id="UP000485058">
    <property type="component" value="Unassembled WGS sequence"/>
</dbReference>
<keyword evidence="2" id="KW-1185">Reference proteome</keyword>
<gene>
    <name evidence="1" type="ORF">HaLaN_15495</name>
</gene>
<reference evidence="1 2" key="1">
    <citation type="submission" date="2020-02" db="EMBL/GenBank/DDBJ databases">
        <title>Draft genome sequence of Haematococcus lacustris strain NIES-144.</title>
        <authorList>
            <person name="Morimoto D."/>
            <person name="Nakagawa S."/>
            <person name="Yoshida T."/>
            <person name="Sawayama S."/>
        </authorList>
    </citation>
    <scope>NUCLEOTIDE SEQUENCE [LARGE SCALE GENOMIC DNA]</scope>
    <source>
        <strain evidence="1 2">NIES-144</strain>
    </source>
</reference>
<evidence type="ECO:0000313" key="2">
    <source>
        <dbReference type="Proteomes" id="UP000485058"/>
    </source>
</evidence>
<dbReference type="EMBL" id="BLLF01001334">
    <property type="protein sequence ID" value="GFH18655.1"/>
    <property type="molecule type" value="Genomic_DNA"/>
</dbReference>
<sequence length="47" mass="5253">WLQTCPRRCAALSLSSLWSAWSRCSPQRLIRPSPSCLLSARSCSARC</sequence>
<proteinExistence type="predicted"/>
<feature type="non-terminal residue" evidence="1">
    <location>
        <position position="1"/>
    </location>
</feature>
<evidence type="ECO:0000313" key="1">
    <source>
        <dbReference type="EMBL" id="GFH18655.1"/>
    </source>
</evidence>
<protein>
    <submittedName>
        <fullName evidence="1">Uncharacterized protein</fullName>
    </submittedName>
</protein>
<feature type="non-terminal residue" evidence="1">
    <location>
        <position position="47"/>
    </location>
</feature>
<accession>A0A699ZAG5</accession>
<comment type="caution">
    <text evidence="1">The sequence shown here is derived from an EMBL/GenBank/DDBJ whole genome shotgun (WGS) entry which is preliminary data.</text>
</comment>